<feature type="compositionally biased region" description="Low complexity" evidence="5">
    <location>
        <begin position="145"/>
        <end position="154"/>
    </location>
</feature>
<reference evidence="8 9" key="2">
    <citation type="submission" date="2024-05" db="EMBL/GenBank/DDBJ databases">
        <authorList>
            <person name="Chen Y."/>
            <person name="Shah S."/>
            <person name="Dougan E. K."/>
            <person name="Thang M."/>
            <person name="Chan C."/>
        </authorList>
    </citation>
    <scope>NUCLEOTIDE SEQUENCE [LARGE SCALE GENOMIC DNA]</scope>
</reference>
<keyword evidence="9" id="KW-1185">Reference proteome</keyword>
<dbReference type="Proteomes" id="UP001152797">
    <property type="component" value="Unassembled WGS sequence"/>
</dbReference>
<name>A0A9P1CVW5_9DINO</name>
<dbReference type="InterPro" id="IPR013083">
    <property type="entry name" value="Znf_RING/FYVE/PHD"/>
</dbReference>
<dbReference type="GO" id="GO:0008270">
    <property type="term" value="F:zinc ion binding"/>
    <property type="evidence" value="ECO:0007669"/>
    <property type="project" value="UniProtKB-KW"/>
</dbReference>
<feature type="compositionally biased region" description="Basic and acidic residues" evidence="5">
    <location>
        <begin position="375"/>
        <end position="385"/>
    </location>
</feature>
<reference evidence="7" key="1">
    <citation type="submission" date="2022-10" db="EMBL/GenBank/DDBJ databases">
        <authorList>
            <person name="Chen Y."/>
            <person name="Dougan E. K."/>
            <person name="Chan C."/>
            <person name="Rhodes N."/>
            <person name="Thang M."/>
        </authorList>
    </citation>
    <scope>NUCLEOTIDE SEQUENCE</scope>
</reference>
<evidence type="ECO:0000256" key="1">
    <source>
        <dbReference type="ARBA" id="ARBA00022723"/>
    </source>
</evidence>
<sequence length="1500" mass="163501">TFPVRPKDLAPLVPEDGYQECLHRIQMLLQESVAQGKAHHGVDGVERVGDERLKLQCPVTLMRPSTAVRGVDCRHFQCMDLDPYLISNYRMKAFNSRWRCPLCSLDLRPKDLRIDSFVQMLLKETEPEVEEVLLFPDGTWEKGAPVPQTRTPSSSPSPQPPARPLAQAKGPGRRARPRPKASGVTAPRGRKRRKGLLPIGVLPVAGPAPPPKRRRRLRDDRSNGTALANHQRSEALARRRSPARAPIALRPVRRVPVAQRRAAVIAAGPNKSVGWGPLSSVDCATAPFLEWTESALCAGVSPGWQWTSLLQEEQAQQRARDRLCAPVGPPTTGGLPVPPPPPPRTEGIAVKREAAASAPSAPAEVAEAPSSSQEKSLHVEAEKLSLTRGPSAGQGVRDWKIETGAEADPENQSILLEGAGEQSQKGEAEEKFVNGEEVEANLAPLGRLVQGTPVVVVGEYRQEGCRLCGTVQGLQVRHVGDVELQLTGEGTESESLLKWITGHPTVPVRVHLCGSTCPNKVDAEGLVHATKIRQKQRSDEGGWSENLREGRDENAELRREAMALQEKEPKDVFGSTGLDPDYKVRRKLVKALKKKLKRKKEESTSGDSSSIDGSGESSDQGSSEDEGIFGDTHKVRVVARRAPGVTIREMQSQLLTAAGTVWDQEKGEVPAVALQYYRNHLAPLLSGGASREALTLCWSLDLALQGKVANTVDCLAQRLKSLQLTANGGSWQVSQRVEVVPPERGQLTSRAETQAAAKEDKEEQKTRALAKGKEKEKKRERARVQGQGPRGDTERARQRERQEERKRGRKEELLDLGAEAEDEYEGPLLGLGGEPQRSYEEVRGAPCGLSLNQGKTAHGRDTVLGQDRARCSTGVREDRPPDSPECGPWVRGHGSVWKPPIGLMGHGAGERSDGAGVFPQFHVSPSGEAPDSQFAGSPSASSNRCLGDFADSHLDDAPQTFDRSGEKKKMKDPSEVRECGRVEKLVGLPWGSCLPLVQSLLIKSSSKLKKKHSEAKPTGDVFLLPTSTDILRGQERLARVDVVMLRSLCLGLNSYAGVDLESGARVTPLQLEFLEGLCGDLAEVSTWEETFSLSTWESFFSSRSVDYVGDEVSVAKTTSWSNLSPAIPAEVGGVELSSVLEGGCRHYVTHFEDYLVPPESMEYTKPPRVMVADDQWEGVCRGLLSSGICGLLPESELFHVKGRNSVSLAQAVHRSVVRSAKGRTSNRLLDCQELRKDRPFPNTDLMHRIYLDNFDELERMDGSLAALLKGANTDFATFLTRQPMNGPRKAPIQGGSDLLVKKLLNLVSIKGASGGGGGGCRQQREQAQKGYEVTKERVNTYRAGQELLDKGGEAAETAIRGKMMAKVAVGHSEELVTRARVAKETLEETVRCLRSAHQSAENLPEGVTGVSSFAELAEAYEAKATLYKMLLETWEDDKELPKPPLMTPAEEDAALLLQIQDGYKQTKTRVAQGAELLRKNTVETGNIFTSQCLGSSSVCV</sequence>
<keyword evidence="8" id="KW-0436">Ligase</keyword>
<protein>
    <submittedName>
        <fullName evidence="8">E3 SUMO-protein ligase pli1</fullName>
    </submittedName>
</protein>
<dbReference type="PANTHER" id="PTHR10782:SF4">
    <property type="entry name" value="TONALLI, ISOFORM E"/>
    <property type="match status" value="1"/>
</dbReference>
<evidence type="ECO:0000256" key="3">
    <source>
        <dbReference type="ARBA" id="ARBA00022833"/>
    </source>
</evidence>
<feature type="region of interest" description="Disordered" evidence="5">
    <location>
        <begin position="956"/>
        <end position="975"/>
    </location>
</feature>
<keyword evidence="2 4" id="KW-0863">Zinc-finger</keyword>
<feature type="compositionally biased region" description="Basic and acidic residues" evidence="5">
    <location>
        <begin position="791"/>
        <end position="813"/>
    </location>
</feature>
<dbReference type="EMBL" id="CAMXCT020002518">
    <property type="protein sequence ID" value="CAL1152030.1"/>
    <property type="molecule type" value="Genomic_DNA"/>
</dbReference>
<dbReference type="InterPro" id="IPR004181">
    <property type="entry name" value="Znf_MIZ"/>
</dbReference>
<evidence type="ECO:0000256" key="4">
    <source>
        <dbReference type="PROSITE-ProRule" id="PRU00452"/>
    </source>
</evidence>
<dbReference type="PROSITE" id="PS51044">
    <property type="entry name" value="ZF_SP_RING"/>
    <property type="match status" value="1"/>
</dbReference>
<evidence type="ECO:0000313" key="9">
    <source>
        <dbReference type="Proteomes" id="UP001152797"/>
    </source>
</evidence>
<dbReference type="PANTHER" id="PTHR10782">
    <property type="entry name" value="ZINC FINGER MIZ DOMAIN-CONTAINING PROTEIN"/>
    <property type="match status" value="1"/>
</dbReference>
<dbReference type="Gene3D" id="3.30.40.10">
    <property type="entry name" value="Zinc/RING finger domain, C3HC4 (zinc finger)"/>
    <property type="match status" value="1"/>
</dbReference>
<evidence type="ECO:0000313" key="8">
    <source>
        <dbReference type="EMBL" id="CAL4785967.1"/>
    </source>
</evidence>
<comment type="caution">
    <text evidence="7">The sequence shown here is derived from an EMBL/GenBank/DDBJ whole genome shotgun (WGS) entry which is preliminary data.</text>
</comment>
<keyword evidence="3" id="KW-0862">Zinc</keyword>
<evidence type="ECO:0000256" key="5">
    <source>
        <dbReference type="SAM" id="MobiDB-lite"/>
    </source>
</evidence>
<dbReference type="Pfam" id="PF02891">
    <property type="entry name" value="zf-MIZ"/>
    <property type="match status" value="1"/>
</dbReference>
<feature type="domain" description="SP-RING-type" evidence="6">
    <location>
        <begin position="41"/>
        <end position="131"/>
    </location>
</feature>
<feature type="region of interest" description="Disordered" evidence="5">
    <location>
        <begin position="139"/>
        <end position="242"/>
    </location>
</feature>
<feature type="compositionally biased region" description="Low complexity" evidence="5">
    <location>
        <begin position="605"/>
        <end position="621"/>
    </location>
</feature>
<feature type="region of interest" description="Disordered" evidence="5">
    <location>
        <begin position="850"/>
        <end position="891"/>
    </location>
</feature>
<keyword evidence="1" id="KW-0479">Metal-binding</keyword>
<dbReference type="GO" id="GO:0016874">
    <property type="term" value="F:ligase activity"/>
    <property type="evidence" value="ECO:0007669"/>
    <property type="project" value="UniProtKB-KW"/>
</dbReference>
<feature type="compositionally biased region" description="Basic and acidic residues" evidence="5">
    <location>
        <begin position="536"/>
        <end position="554"/>
    </location>
</feature>
<feature type="region of interest" description="Disordered" evidence="5">
    <location>
        <begin position="595"/>
        <end position="632"/>
    </location>
</feature>
<feature type="compositionally biased region" description="Basic and acidic residues" evidence="5">
    <location>
        <begin position="963"/>
        <end position="975"/>
    </location>
</feature>
<dbReference type="GO" id="GO:0000785">
    <property type="term" value="C:chromatin"/>
    <property type="evidence" value="ECO:0007669"/>
    <property type="project" value="TreeGrafter"/>
</dbReference>
<feature type="region of interest" description="Disordered" evidence="5">
    <location>
        <begin position="326"/>
        <end position="397"/>
    </location>
</feature>
<feature type="non-terminal residue" evidence="7">
    <location>
        <position position="1500"/>
    </location>
</feature>
<evidence type="ECO:0000259" key="6">
    <source>
        <dbReference type="PROSITE" id="PS51044"/>
    </source>
</evidence>
<organism evidence="7">
    <name type="scientific">Cladocopium goreaui</name>
    <dbReference type="NCBI Taxonomy" id="2562237"/>
    <lineage>
        <taxon>Eukaryota</taxon>
        <taxon>Sar</taxon>
        <taxon>Alveolata</taxon>
        <taxon>Dinophyceae</taxon>
        <taxon>Suessiales</taxon>
        <taxon>Symbiodiniaceae</taxon>
        <taxon>Cladocopium</taxon>
    </lineage>
</organism>
<evidence type="ECO:0000313" key="7">
    <source>
        <dbReference type="EMBL" id="CAI3998655.1"/>
    </source>
</evidence>
<proteinExistence type="predicted"/>
<evidence type="ECO:0000256" key="2">
    <source>
        <dbReference type="ARBA" id="ARBA00022771"/>
    </source>
</evidence>
<accession>A0A9P1CVW5</accession>
<feature type="region of interest" description="Disordered" evidence="5">
    <location>
        <begin position="532"/>
        <end position="554"/>
    </location>
</feature>
<feature type="compositionally biased region" description="Basic and acidic residues" evidence="5">
    <location>
        <begin position="757"/>
        <end position="783"/>
    </location>
</feature>
<dbReference type="GO" id="GO:0016925">
    <property type="term" value="P:protein sumoylation"/>
    <property type="evidence" value="ECO:0007669"/>
    <property type="project" value="TreeGrafter"/>
</dbReference>
<dbReference type="GO" id="GO:0061665">
    <property type="term" value="F:SUMO ligase activity"/>
    <property type="evidence" value="ECO:0007669"/>
    <property type="project" value="TreeGrafter"/>
</dbReference>
<dbReference type="CDD" id="cd16650">
    <property type="entry name" value="SP-RING_PIAS-like"/>
    <property type="match status" value="1"/>
</dbReference>
<feature type="compositionally biased region" description="Low complexity" evidence="5">
    <location>
        <begin position="355"/>
        <end position="372"/>
    </location>
</feature>
<dbReference type="EMBL" id="CAMXCT010002518">
    <property type="protein sequence ID" value="CAI3998655.1"/>
    <property type="molecule type" value="Genomic_DNA"/>
</dbReference>
<feature type="compositionally biased region" description="Basic and acidic residues" evidence="5">
    <location>
        <begin position="867"/>
        <end position="882"/>
    </location>
</feature>
<dbReference type="EMBL" id="CAMXCT030002518">
    <property type="protein sequence ID" value="CAL4785967.1"/>
    <property type="molecule type" value="Genomic_DNA"/>
</dbReference>
<feature type="region of interest" description="Disordered" evidence="5">
    <location>
        <begin position="742"/>
        <end position="831"/>
    </location>
</feature>
<gene>
    <name evidence="7" type="ORF">C1SCF055_LOCUS24932</name>
</gene>